<evidence type="ECO:0000313" key="1">
    <source>
        <dbReference type="EMBL" id="GAA1764380.1"/>
    </source>
</evidence>
<comment type="caution">
    <text evidence="1">The sequence shown here is derived from an EMBL/GenBank/DDBJ whole genome shotgun (WGS) entry which is preliminary data.</text>
</comment>
<sequence>MILATGSTVTTDVTCEGLPIPAAGAKAPTGRWVQEQWAALAAGLRF</sequence>
<keyword evidence="2" id="KW-1185">Reference proteome</keyword>
<proteinExistence type="predicted"/>
<accession>A0ABN2KRV9</accession>
<dbReference type="EMBL" id="BAAAPN010000055">
    <property type="protein sequence ID" value="GAA1764380.1"/>
    <property type="molecule type" value="Genomic_DNA"/>
</dbReference>
<organism evidence="1 2">
    <name type="scientific">Nostocoides vanveenii</name>
    <dbReference type="NCBI Taxonomy" id="330835"/>
    <lineage>
        <taxon>Bacteria</taxon>
        <taxon>Bacillati</taxon>
        <taxon>Actinomycetota</taxon>
        <taxon>Actinomycetes</taxon>
        <taxon>Micrococcales</taxon>
        <taxon>Intrasporangiaceae</taxon>
        <taxon>Nostocoides</taxon>
    </lineage>
</organism>
<name>A0ABN2KRV9_9MICO</name>
<evidence type="ECO:0000313" key="2">
    <source>
        <dbReference type="Proteomes" id="UP001501475"/>
    </source>
</evidence>
<gene>
    <name evidence="1" type="ORF">GCM10009810_24260</name>
</gene>
<dbReference type="Proteomes" id="UP001501475">
    <property type="component" value="Unassembled WGS sequence"/>
</dbReference>
<protein>
    <submittedName>
        <fullName evidence="1">Uncharacterized protein</fullName>
    </submittedName>
</protein>
<reference evidence="1 2" key="1">
    <citation type="journal article" date="2019" name="Int. J. Syst. Evol. Microbiol.">
        <title>The Global Catalogue of Microorganisms (GCM) 10K type strain sequencing project: providing services to taxonomists for standard genome sequencing and annotation.</title>
        <authorList>
            <consortium name="The Broad Institute Genomics Platform"/>
            <consortium name="The Broad Institute Genome Sequencing Center for Infectious Disease"/>
            <person name="Wu L."/>
            <person name="Ma J."/>
        </authorList>
    </citation>
    <scope>NUCLEOTIDE SEQUENCE [LARGE SCALE GENOMIC DNA]</scope>
    <source>
        <strain evidence="1 2">JCM 15591</strain>
    </source>
</reference>